<comment type="similarity">
    <text evidence="1">Belongs to the type-B carboxylesterase/lipase family.</text>
</comment>
<dbReference type="VEuPathDB" id="VectorBase:PPAI010193"/>
<dbReference type="EC" id="3.1.1.1" evidence="7"/>
<dbReference type="Gene3D" id="3.40.50.1820">
    <property type="entry name" value="alpha/beta hydrolase"/>
    <property type="match status" value="5"/>
</dbReference>
<evidence type="ECO:0000256" key="1">
    <source>
        <dbReference type="ARBA" id="ARBA00005964"/>
    </source>
</evidence>
<evidence type="ECO:0000256" key="2">
    <source>
        <dbReference type="ARBA" id="ARBA00010515"/>
    </source>
</evidence>
<dbReference type="PROSITE" id="PS00941">
    <property type="entry name" value="CARBOXYLESTERASE_B_2"/>
    <property type="match status" value="2"/>
</dbReference>
<dbReference type="VEuPathDB" id="VectorBase:PPAPM1_008793"/>
<evidence type="ECO:0000256" key="5">
    <source>
        <dbReference type="ARBA" id="ARBA00023157"/>
    </source>
</evidence>
<dbReference type="InterPro" id="IPR002018">
    <property type="entry name" value="CarbesteraseB"/>
</dbReference>
<dbReference type="VEuPathDB" id="VectorBase:PPAPM1_011526"/>
<evidence type="ECO:0000256" key="4">
    <source>
        <dbReference type="ARBA" id="ARBA00022801"/>
    </source>
</evidence>
<keyword evidence="5" id="KW-1015">Disulfide bond</keyword>
<keyword evidence="3" id="KW-0719">Serine esterase</keyword>
<accession>A0A1B0GQR3</accession>
<name>A0A1B0GQR3_PHLPP</name>
<organism evidence="9 10">
    <name type="scientific">Phlebotomus papatasi</name>
    <name type="common">Sandfly</name>
    <dbReference type="NCBI Taxonomy" id="29031"/>
    <lineage>
        <taxon>Eukaryota</taxon>
        <taxon>Metazoa</taxon>
        <taxon>Ecdysozoa</taxon>
        <taxon>Arthropoda</taxon>
        <taxon>Hexapoda</taxon>
        <taxon>Insecta</taxon>
        <taxon>Pterygota</taxon>
        <taxon>Neoptera</taxon>
        <taxon>Endopterygota</taxon>
        <taxon>Diptera</taxon>
        <taxon>Nematocera</taxon>
        <taxon>Psychodoidea</taxon>
        <taxon>Psychodidae</taxon>
        <taxon>Phlebotomus</taxon>
        <taxon>Phlebotomus</taxon>
    </lineage>
</organism>
<dbReference type="PANTHER" id="PTHR43142:SF1">
    <property type="entry name" value="CARBOXYLIC ESTER HYDROLASE"/>
    <property type="match status" value="1"/>
</dbReference>
<comment type="similarity">
    <text evidence="2">Belongs to the 'GDXG' lipolytic enzyme family.</text>
</comment>
<dbReference type="InterPro" id="IPR029058">
    <property type="entry name" value="AB_hydrolase_fold"/>
</dbReference>
<keyword evidence="4" id="KW-0378">Hydrolase</keyword>
<dbReference type="VEuPathDB" id="VectorBase:PPAPM1_005385"/>
<protein>
    <recommendedName>
        <fullName evidence="7">carboxylesterase</fullName>
        <ecNumber evidence="7">3.1.1.1</ecNumber>
    </recommendedName>
</protein>
<evidence type="ECO:0000313" key="10">
    <source>
        <dbReference type="Proteomes" id="UP000092462"/>
    </source>
</evidence>
<dbReference type="PROSITE" id="PS00122">
    <property type="entry name" value="CARBOXYLESTERASE_B_1"/>
    <property type="match status" value="4"/>
</dbReference>
<dbReference type="EMBL" id="AJVK01017857">
    <property type="status" value="NOT_ANNOTATED_CDS"/>
    <property type="molecule type" value="Genomic_DNA"/>
</dbReference>
<dbReference type="VEuPathDB" id="VectorBase:PPAPM1_006374"/>
<evidence type="ECO:0000259" key="8">
    <source>
        <dbReference type="Pfam" id="PF00135"/>
    </source>
</evidence>
<evidence type="ECO:0000256" key="7">
    <source>
        <dbReference type="ARBA" id="ARBA00039155"/>
    </source>
</evidence>
<dbReference type="InterPro" id="IPR019826">
    <property type="entry name" value="Carboxylesterase_B_AS"/>
</dbReference>
<dbReference type="PANTHER" id="PTHR43142">
    <property type="entry name" value="CARBOXYLIC ESTER HYDROLASE"/>
    <property type="match status" value="1"/>
</dbReference>
<feature type="domain" description="Carboxylesterase type B" evidence="8">
    <location>
        <begin position="542"/>
        <end position="820"/>
    </location>
</feature>
<evidence type="ECO:0000256" key="3">
    <source>
        <dbReference type="ARBA" id="ARBA00022487"/>
    </source>
</evidence>
<keyword evidence="6" id="KW-0325">Glycoprotein</keyword>
<dbReference type="PROSITE" id="PS01173">
    <property type="entry name" value="LIPASE_GDXG_HIS"/>
    <property type="match status" value="1"/>
</dbReference>
<dbReference type="SUPFAM" id="SSF53474">
    <property type="entry name" value="alpha/beta-Hydrolases"/>
    <property type="match status" value="4"/>
</dbReference>
<feature type="domain" description="Carboxylesterase type B" evidence="8">
    <location>
        <begin position="1331"/>
        <end position="1766"/>
    </location>
</feature>
<feature type="domain" description="Carboxylesterase type B" evidence="8">
    <location>
        <begin position="26"/>
        <end position="525"/>
    </location>
</feature>
<dbReference type="InterPro" id="IPR002168">
    <property type="entry name" value="Lipase_GDXG_HIS_AS"/>
</dbReference>
<reference evidence="9" key="1">
    <citation type="submission" date="2022-08" db="UniProtKB">
        <authorList>
            <consortium name="EnsemblMetazoa"/>
        </authorList>
    </citation>
    <scope>IDENTIFICATION</scope>
    <source>
        <strain evidence="9">Israel</strain>
    </source>
</reference>
<evidence type="ECO:0000313" key="9">
    <source>
        <dbReference type="EnsemblMetazoa" id="PPAI010193-PA"/>
    </source>
</evidence>
<keyword evidence="10" id="KW-1185">Reference proteome</keyword>
<evidence type="ECO:0000256" key="6">
    <source>
        <dbReference type="ARBA" id="ARBA00023180"/>
    </source>
</evidence>
<dbReference type="GO" id="GO:0106435">
    <property type="term" value="F:carboxylesterase activity"/>
    <property type="evidence" value="ECO:0007669"/>
    <property type="project" value="UniProtKB-EC"/>
</dbReference>
<sequence length="1781" mass="201002">MKFLLILGTLIFNFVPNDARISEALKVTLSHGGELIGKYLSSHSGNGIRAFMGIPYAEPPIRSLRFNNPVPKAPWVGALEVNREPLGCLSYDYLFDGNVSVGSEDCLYLNVYVPLRPLKKGPLPVMVFFHGGGFQSGNGGKTLYGPDYLLDHDVILVTGNYRLGVFGFFSTNTPDCPGNFGLKDQVEILKWVQNNIETFGGDKNSVTIFGESAGGASVTFHTISPLSQGLFHRVISQSGTHFTPWALQSGKIAAKRARKLASVIKCPDEEENVKEMIECLRCISAKEINSHFYDFFEWNIFPIIYWGPIVEPPNQYRFLDDDPWNVTRGNDIPVIIGLTTNEGVMISVSLLKSQKSIEDIQSQSNRLIPYILSMQDYSTATKNNITTLINEFYFNNNEVDMRDSEMFNRFTDVLSDGFFLTGVENFLQQRLQESLSSNTYLYLFNHKGVSHMDDLIYLFPVMKENFFKGVPTEIDDNIRQSIVTLWVNFAEFGNPTPFQDKNPQPLWNAAGSFPYDYLRIGNYNSTNKPILAMEHGLFLMKELRISGKEDCLYLNVYAPQFPNTSEPLPVMVYFHGGAWSIGSGSLYRPDFFLDHDVILVIGNYRLGALGFLSTNTSDSPGNFGIKDQVEILKWVQENIGAFGGNRDQVTIFGESAGAVSVTYLLASPSTKGLFHRAIAQSGNYFDPWAFLDNSLVLERTKKYANVLGCTLKDENWNELVVCLRGKSVDDLVKFTNELSEWFLSPLVKFPPTIEYDIKGGVIFENPRNLKENHGLKIPLLIGLTRDEGATVSAVIKSTPSLIDDLENRWEELLPIILSYNRNPTPVENADVDWIPADKFPLDYLRIGNYGNPNEPLFAMEKDFWPERSRISDSLKITLPHGGGIIGRYLRSFRGHGIRAFMGIPYAEPPVGNLRFSNPVPKSPWSGYLETVSNEVMCPQFDTMRHNAHVGKEDCLFLSTNTSDSPGNFGMKDQVEILKWVQENIGVFGGNRDQVTIFGESAGSASVTYLMSYPASKGLFHKAIAQSGTLYAPWAFANTSESLAVTLRLAHGLRCERGRHHNWSRLVECLRHKTVENILEVSSTLSKWMGMPLVVFPPSVEKDREGAFLTQHPESLRENHGSKIPLLIGLTSDEGAFVSARKPRIVQELHERWDQILSHLLFYDTFNNTKKEEITAAINDFYFEDFIILKGLNKFLERRFQEGIESADTFVYLFSHRGEGSYSDVIAGPDSMDYGVSHGDDLIYLFPLLDKPVFRAAPSKEDIFMQETLVKLWVNFATSGNPTPVENVDINWMPAHKFPLDYLRIGNYKNPNQTVFSMERNLWQERGEFFPNTSEPLPVMVYMHGGGWSLDSASFYRPDFFLDHDVILVIGNYRLGALGFLSTNTSDSPGNFGIKDQVEILKWVQANIGVFGGNRDQVTIFGESAGAGSVAYLLASPSTKGLFHRAIAQSGNYFDPWAFLDNSLVLERTKKYANVLGCTLKDENWNELVVCLRGKSVDDLVKFSNELSEWDTEPVVKFPPTIEYDTKGGVIFENPKNIKENHGLKIPLLIGLTRDEGLARSAGIKSTPRLADDLEKRWEDILPIILSYNILDQQTQVEFTKAITDFYFKGNKGRAAIEMTQNFTNMCTDFMFFKGFNEYLQQRLELFENAAATFVYKFAHSGEGTFTDLWYGPSDENFGVSHVDDLLYLFPLLHKPIFQSAPSKTDIFMQETMVKLWVNFATSGNPTPVENVDVDWTPANKFPLDYLRIGNYGNPNEPLFAMEKDFWPERSDFLKHLFEKNH</sequence>
<dbReference type="InterPro" id="IPR019819">
    <property type="entry name" value="Carboxylesterase_B_CS"/>
</dbReference>
<feature type="domain" description="Carboxylesterase type B" evidence="8">
    <location>
        <begin position="956"/>
        <end position="1319"/>
    </location>
</feature>
<proteinExistence type="inferred from homology"/>
<dbReference type="Proteomes" id="UP000092462">
    <property type="component" value="Unassembled WGS sequence"/>
</dbReference>
<dbReference type="Pfam" id="PF00135">
    <property type="entry name" value="COesterase"/>
    <property type="match status" value="4"/>
</dbReference>
<dbReference type="EnsemblMetazoa" id="PPAI010193-RA">
    <property type="protein sequence ID" value="PPAI010193-PA"/>
    <property type="gene ID" value="PPAI010193"/>
</dbReference>
<dbReference type="VEuPathDB" id="VectorBase:PPAPM1_002262"/>
<dbReference type="EMBL" id="AJVK01017856">
    <property type="status" value="NOT_ANNOTATED_CDS"/>
    <property type="molecule type" value="Genomic_DNA"/>
</dbReference>